<evidence type="ECO:0000313" key="3">
    <source>
        <dbReference type="Proteomes" id="UP001378592"/>
    </source>
</evidence>
<evidence type="ECO:0000256" key="1">
    <source>
        <dbReference type="SAM" id="SignalP"/>
    </source>
</evidence>
<dbReference type="AlphaFoldDB" id="A0AAN9ZDT3"/>
<dbReference type="EMBL" id="JAZDUA010000041">
    <property type="protein sequence ID" value="KAK7871347.1"/>
    <property type="molecule type" value="Genomic_DNA"/>
</dbReference>
<gene>
    <name evidence="2" type="ORF">R5R35_007605</name>
</gene>
<feature type="signal peptide" evidence="1">
    <location>
        <begin position="1"/>
        <end position="19"/>
    </location>
</feature>
<name>A0AAN9ZDT3_9ORTH</name>
<organism evidence="2 3">
    <name type="scientific">Gryllus longicercus</name>
    <dbReference type="NCBI Taxonomy" id="2509291"/>
    <lineage>
        <taxon>Eukaryota</taxon>
        <taxon>Metazoa</taxon>
        <taxon>Ecdysozoa</taxon>
        <taxon>Arthropoda</taxon>
        <taxon>Hexapoda</taxon>
        <taxon>Insecta</taxon>
        <taxon>Pterygota</taxon>
        <taxon>Neoptera</taxon>
        <taxon>Polyneoptera</taxon>
        <taxon>Orthoptera</taxon>
        <taxon>Ensifera</taxon>
        <taxon>Gryllidea</taxon>
        <taxon>Grylloidea</taxon>
        <taxon>Gryllidae</taxon>
        <taxon>Gryllinae</taxon>
        <taxon>Gryllus</taxon>
    </lineage>
</organism>
<comment type="caution">
    <text evidence="2">The sequence shown here is derived from an EMBL/GenBank/DDBJ whole genome shotgun (WGS) entry which is preliminary data.</text>
</comment>
<evidence type="ECO:0008006" key="4">
    <source>
        <dbReference type="Google" id="ProtNLM"/>
    </source>
</evidence>
<sequence>MTAFLAVSVIAVLVSSISCNQYRPDASKISDYDNYKEDKSYIGKEIACTAEEKECYKLGRVLYTDGKCYMLAHVGPCKELELHFSRERARNGEFKPECQPAFKCGTPNEMYMAYDGICYQSELIHEVCDVHKNLTVSQNLFGEIHCRCFGDGCPPRPAVSQPEEPGRCRLPDLIHEGFPYWHDNLRGRLFPCSAEEHACLKQGTMLHEGTGACHRLLERGPCPEGQEFVADRAAFQERGWLLGRCAPPSCPDGHVRMQFDGQCYPHDVALNKICPPHILVRDVFGDTGCGFDQDLDVSKHLPRDVTAKGECYKPQRGF</sequence>
<dbReference type="Proteomes" id="UP001378592">
    <property type="component" value="Unassembled WGS sequence"/>
</dbReference>
<reference evidence="2 3" key="1">
    <citation type="submission" date="2024-03" db="EMBL/GenBank/DDBJ databases">
        <title>The genome assembly and annotation of the cricket Gryllus longicercus Weissman &amp; Gray.</title>
        <authorList>
            <person name="Szrajer S."/>
            <person name="Gray D."/>
            <person name="Ylla G."/>
        </authorList>
    </citation>
    <scope>NUCLEOTIDE SEQUENCE [LARGE SCALE GENOMIC DNA]</scope>
    <source>
        <strain evidence="2">DAG 2021-001</strain>
        <tissue evidence="2">Whole body minus gut</tissue>
    </source>
</reference>
<keyword evidence="1" id="KW-0732">Signal</keyword>
<feature type="chain" id="PRO_5042976591" description="DUF4789 domain-containing protein" evidence="1">
    <location>
        <begin position="20"/>
        <end position="318"/>
    </location>
</feature>
<evidence type="ECO:0000313" key="2">
    <source>
        <dbReference type="EMBL" id="KAK7871347.1"/>
    </source>
</evidence>
<accession>A0AAN9ZDT3</accession>
<protein>
    <recommendedName>
        <fullName evidence="4">DUF4789 domain-containing protein</fullName>
    </recommendedName>
</protein>
<proteinExistence type="predicted"/>
<keyword evidence="3" id="KW-1185">Reference proteome</keyword>